<dbReference type="PANTHER" id="PTHR35891:SF3">
    <property type="entry name" value="THIOL:DISULFIDE INTERCHANGE PROTEIN DSBL"/>
    <property type="match status" value="1"/>
</dbReference>
<dbReference type="CDD" id="cd03019">
    <property type="entry name" value="DsbA_DsbA"/>
    <property type="match status" value="1"/>
</dbReference>
<evidence type="ECO:0000313" key="11">
    <source>
        <dbReference type="Proteomes" id="UP000487350"/>
    </source>
</evidence>
<accession>A0A844ATE4</accession>
<dbReference type="EMBL" id="WJBU01000008">
    <property type="protein sequence ID" value="MRD47374.1"/>
    <property type="molecule type" value="Genomic_DNA"/>
</dbReference>
<evidence type="ECO:0000313" key="10">
    <source>
        <dbReference type="EMBL" id="MRD47374.1"/>
    </source>
</evidence>
<evidence type="ECO:0000256" key="8">
    <source>
        <dbReference type="PIRSR" id="PIRSR001488-1"/>
    </source>
</evidence>
<evidence type="ECO:0000256" key="6">
    <source>
        <dbReference type="ARBA" id="ARBA00023284"/>
    </source>
</evidence>
<comment type="subcellular location">
    <subcellularLocation>
        <location evidence="1 7">Periplasm</location>
    </subcellularLocation>
</comment>
<dbReference type="InterPro" id="IPR023205">
    <property type="entry name" value="DsbA/DsbL"/>
</dbReference>
<evidence type="ECO:0000256" key="1">
    <source>
        <dbReference type="ARBA" id="ARBA00004418"/>
    </source>
</evidence>
<dbReference type="GO" id="GO:0016491">
    <property type="term" value="F:oxidoreductase activity"/>
    <property type="evidence" value="ECO:0007669"/>
    <property type="project" value="InterPro"/>
</dbReference>
<feature type="disulfide bond" description="Redox-active" evidence="8">
    <location>
        <begin position="59"/>
        <end position="62"/>
    </location>
</feature>
<evidence type="ECO:0000256" key="7">
    <source>
        <dbReference type="PIRNR" id="PIRNR001488"/>
    </source>
</evidence>
<dbReference type="AlphaFoldDB" id="A0A844ATE4"/>
<name>A0A844ATE4_9BURK</name>
<organism evidence="10 11">
    <name type="scientific">Caenimonas koreensis DSM 17982</name>
    <dbReference type="NCBI Taxonomy" id="1121255"/>
    <lineage>
        <taxon>Bacteria</taxon>
        <taxon>Pseudomonadati</taxon>
        <taxon>Pseudomonadota</taxon>
        <taxon>Betaproteobacteria</taxon>
        <taxon>Burkholderiales</taxon>
        <taxon>Comamonadaceae</taxon>
        <taxon>Caenimonas</taxon>
    </lineage>
</organism>
<comment type="caution">
    <text evidence="10">The sequence shown here is derived from an EMBL/GenBank/DDBJ whole genome shotgun (WGS) entry which is preliminary data.</text>
</comment>
<dbReference type="InterPro" id="IPR013766">
    <property type="entry name" value="Thioredoxin_domain"/>
</dbReference>
<feature type="domain" description="Thioredoxin" evidence="9">
    <location>
        <begin position="12"/>
        <end position="157"/>
    </location>
</feature>
<dbReference type="OrthoDB" id="9784896at2"/>
<dbReference type="Pfam" id="PF01323">
    <property type="entry name" value="DSBA"/>
    <property type="match status" value="1"/>
</dbReference>
<dbReference type="InterPro" id="IPR036249">
    <property type="entry name" value="Thioredoxin-like_sf"/>
</dbReference>
<dbReference type="Gene3D" id="3.40.30.10">
    <property type="entry name" value="Glutaredoxin"/>
    <property type="match status" value="1"/>
</dbReference>
<protein>
    <recommendedName>
        <fullName evidence="7">Thiol:disulfide interchange protein</fullName>
    </recommendedName>
</protein>
<dbReference type="Proteomes" id="UP000487350">
    <property type="component" value="Unassembled WGS sequence"/>
</dbReference>
<dbReference type="SUPFAM" id="SSF52833">
    <property type="entry name" value="Thioredoxin-like"/>
    <property type="match status" value="1"/>
</dbReference>
<dbReference type="PANTHER" id="PTHR35891">
    <property type="entry name" value="THIOL:DISULFIDE INTERCHANGE PROTEIN DSBA"/>
    <property type="match status" value="1"/>
</dbReference>
<reference evidence="10 11" key="1">
    <citation type="submission" date="2019-11" db="EMBL/GenBank/DDBJ databases">
        <title>Caenimonas koreensis gen. nov., sp. nov., isolated from activated sludge.</title>
        <authorList>
            <person name="Seung H.R."/>
        </authorList>
    </citation>
    <scope>NUCLEOTIDE SEQUENCE [LARGE SCALE GENOMIC DNA]</scope>
    <source>
        <strain evidence="10 11">EMB320</strain>
    </source>
</reference>
<evidence type="ECO:0000256" key="3">
    <source>
        <dbReference type="ARBA" id="ARBA00022729"/>
    </source>
</evidence>
<gene>
    <name evidence="10" type="ORF">GHT07_08800</name>
</gene>
<evidence type="ECO:0000256" key="4">
    <source>
        <dbReference type="ARBA" id="ARBA00022764"/>
    </source>
</evidence>
<keyword evidence="4 7" id="KW-0574">Periplasm</keyword>
<sequence length="213" mass="23565">MIDRRKFSGLALVAIASLPHARAQINVPVEGTHFLEMSPRQPTRDRAQVEVVEFFAYSCVHCHAFEPALDAWQKALPAGILFRRIPVAFNDGAQVLHQRLYFALESLGLLERLHRRVFAAIHVQHDHLHSAPEIAAFLARNGVDAEQVMQVMNSFGVTSRLKPAMQLAGGYGIEGTPSLGIDGRWLTSGSMAGSNQRSLQVADYLLSLAMKKR</sequence>
<dbReference type="GO" id="GO:0042597">
    <property type="term" value="C:periplasmic space"/>
    <property type="evidence" value="ECO:0007669"/>
    <property type="project" value="UniProtKB-SubCell"/>
</dbReference>
<dbReference type="PIRSF" id="PIRSF001488">
    <property type="entry name" value="Tdi_protein"/>
    <property type="match status" value="1"/>
</dbReference>
<comment type="similarity">
    <text evidence="2">Belongs to the thioredoxin family. DsbA subfamily.</text>
</comment>
<evidence type="ECO:0000256" key="2">
    <source>
        <dbReference type="ARBA" id="ARBA00005791"/>
    </source>
</evidence>
<keyword evidence="5 7" id="KW-1015">Disulfide bond</keyword>
<dbReference type="InterPro" id="IPR001853">
    <property type="entry name" value="DSBA-like_thioredoxin_dom"/>
</dbReference>
<keyword evidence="11" id="KW-1185">Reference proteome</keyword>
<evidence type="ECO:0000256" key="5">
    <source>
        <dbReference type="ARBA" id="ARBA00023157"/>
    </source>
</evidence>
<evidence type="ECO:0000259" key="9">
    <source>
        <dbReference type="PROSITE" id="PS51352"/>
    </source>
</evidence>
<keyword evidence="6" id="KW-0676">Redox-active center</keyword>
<proteinExistence type="inferred from homology"/>
<dbReference type="PROSITE" id="PS51352">
    <property type="entry name" value="THIOREDOXIN_2"/>
    <property type="match status" value="1"/>
</dbReference>
<keyword evidence="3" id="KW-0732">Signal</keyword>
<dbReference type="RefSeq" id="WP_153584712.1">
    <property type="nucleotide sequence ID" value="NZ_WJBU01000008.1"/>
</dbReference>
<dbReference type="InterPro" id="IPR050824">
    <property type="entry name" value="Thiol_disulfide_DsbA"/>
</dbReference>